<sequence>MQSLLVIQSPEFRESKIEFAARGSAAFCIAVATAPTLQSMLTKDDEIGKRILMRILHPDPALPPNKIQKLFKEVILENISDSTMEVILMPLTWQLQIHKPKENNTGLVRMKSQSSESLGSVLSTFSVINMTPIKDQHFTFSDVAKENKSSVSLIKSNTSGMILKILKSISTSSIDKSSQLNNVTLPNKPPLILSYNVSNVTLKVNPSTSFHQMVTMLSTPIQFKSAQRLVHVSPSLVKSSSELLKPEEQRLDQESNLHQETPQCQMIVETSLRFHKKDSLQEMVSLNEGLERKTDLQQQFEIPKSKSNIKTEQKVPVQHASMSVCYNPSKKIEEKYLVKSDIVYQEKIETQVECKSYLSACVTKKAKSPHMFYESSTRLETKCNLKDASIGRDEIVIYQNQAIQTINSVPPYLPNQTKVICEDKSTSDHGPIKIGILPEKRANTSHGASSDSGKPLCTSNILKLDKQRCGPKLFVPRTLTKVYTVNSVAYGESKMTPDISLKNTCCGTKKERIPFESQFKSKLNHVSKKIRLRTAQSPSNGADQSQGAMKSRETLITRKESINHAQLTGVLPLIRRCYCTMNVQVAGQNVTRKHHYHSPRLEPIPYPHQNCVKRRLVRKTTTMSGTNRTFNTSSSSTPTVSSDSRTRKYYLLRHKVKRCTACTRPVVGFKYQISPRSRQRHKQDVPISYTSGSINDFSEPKLKLAHTIRMPKDQTASKSSKSYYRYIRNSSRGDYEVGRCQKQSQSLMSQLCYRASNVTPMLRRCFYSLKLQKKGRLQKKREMQPMNQSKPRFTKVTADKRALKTIQNMKKYRYAELIPYEYATNTCIPGECDPVWLEKKKRLELRKSRRKQTKDFVVDSNMSHFSTPSIMKTSWKRREKHIHFHDLGGHLRPVRSRNILVRPNPPKIIIKNSGTKRSRQPRVNSRFNFNEEKIYDLNKKEPTNFRKYAYTHGKIKDSFSQDEKPKRDTDVQTVFHKQSQSSGFLKRCFCAFKCLTTSLKHRGKPDNVGHERTSLTLETNIINTQKRDLIPNLVTYDCEPRVRGHCKTHQLVIAHDKSAGPSKRGRKPESLTKEIFFEETNVTPQFFPRRQTVKISSNTSLNGDFFKDKFPNYPLVQIAPLKYARPKRNKSHALHKSPKGPFSLDINAENTEKKPNQLQTFSPDKATHATKPYNLHSHQVGPNDCKPGVCVPGRGDDLNRHKNERMGEEPMYGSGAHRKSVLVRSSLSLNIDLVSLQSPSVCVNNKITKRVIKSTETSSTRTSSISSSGKKLCLRDCQSQSDCIKTNCKASRASLLQRCLCTLKLQKRGKHAPFTKSIGTDATKPMIVPGTREIGTKTNQKYQYVLEPYKCRPDICVPGYCNPYDCKKRKNLENMRHSGIGTTRTTKSMSSVTSRDVDIKGMNSYKQKRNKRRTASMETIYRNEQPHQLSYVNVKKESKGSTVKPKLKRCLCTLTLQRLEFKNRLRSLGIYKEEAKVLTTDKTTSTKKKYSSHPSQPQPLDRRSKETDNYTPKECKPGACVPGECDPSECLERNKRQGVRRKSRKSGTRRRRTSQVSVASTTAQFFPKYLCKKTQHENFCIPQKIDRIVEEPRFPFFRNNLRHNLKRGVNISSNFNINIEFYKEKLPFTINEEKYSPFQSGDATSVGQFEKKSGLKLRIKEVCPNCLVLLEQTVAVRKKVRFAAVCSNITDSAIIRKQKDNLCVNNMGPKIVPCAIHWILSPWAAAMPLGDNLSKLKNQQYWRNAVTHIWSATSSIFYDAPHMADHSILRGVGPLEQRYSIYVGT</sequence>
<evidence type="ECO:0000313" key="2">
    <source>
        <dbReference type="EMBL" id="KAF9409489.1"/>
    </source>
</evidence>
<name>A0A835G9D7_SPOEX</name>
<feature type="region of interest" description="Disordered" evidence="1">
    <location>
        <begin position="1534"/>
        <end position="1556"/>
    </location>
</feature>
<organism evidence="2 3">
    <name type="scientific">Spodoptera exigua</name>
    <name type="common">Beet armyworm</name>
    <name type="synonym">Noctua fulgens</name>
    <dbReference type="NCBI Taxonomy" id="7107"/>
    <lineage>
        <taxon>Eukaryota</taxon>
        <taxon>Metazoa</taxon>
        <taxon>Ecdysozoa</taxon>
        <taxon>Arthropoda</taxon>
        <taxon>Hexapoda</taxon>
        <taxon>Insecta</taxon>
        <taxon>Pterygota</taxon>
        <taxon>Neoptera</taxon>
        <taxon>Endopterygota</taxon>
        <taxon>Lepidoptera</taxon>
        <taxon>Glossata</taxon>
        <taxon>Ditrysia</taxon>
        <taxon>Noctuoidea</taxon>
        <taxon>Noctuidae</taxon>
        <taxon>Amphipyrinae</taxon>
        <taxon>Spodoptera</taxon>
    </lineage>
</organism>
<feature type="compositionally biased region" description="Basic residues" evidence="1">
    <location>
        <begin position="1536"/>
        <end position="1553"/>
    </location>
</feature>
<evidence type="ECO:0000256" key="1">
    <source>
        <dbReference type="SAM" id="MobiDB-lite"/>
    </source>
</evidence>
<protein>
    <submittedName>
        <fullName evidence="2">Uncharacterized protein</fullName>
    </submittedName>
</protein>
<reference evidence="2" key="1">
    <citation type="submission" date="2020-08" db="EMBL/GenBank/DDBJ databases">
        <title>Spodoptera exigua strain:BAW_Kor-Di-RS1 Genome sequencing and assembly.</title>
        <authorList>
            <person name="Kim J."/>
            <person name="Nam H.Y."/>
            <person name="Kwon M."/>
            <person name="Choi J.H."/>
            <person name="Cho S.R."/>
            <person name="Kim G.-H."/>
        </authorList>
    </citation>
    <scope>NUCLEOTIDE SEQUENCE</scope>
    <source>
        <strain evidence="2">BAW_Kor-Di-RS1</strain>
        <tissue evidence="2">Whole-body</tissue>
    </source>
</reference>
<accession>A0A835G9D7</accession>
<feature type="region of interest" description="Disordered" evidence="1">
    <location>
        <begin position="1480"/>
        <end position="1513"/>
    </location>
</feature>
<dbReference type="EMBL" id="JACKWZ010000315">
    <property type="protein sequence ID" value="KAF9409489.1"/>
    <property type="molecule type" value="Genomic_DNA"/>
</dbReference>
<dbReference type="Proteomes" id="UP000648187">
    <property type="component" value="Unassembled WGS sequence"/>
</dbReference>
<comment type="caution">
    <text evidence="2">The sequence shown here is derived from an EMBL/GenBank/DDBJ whole genome shotgun (WGS) entry which is preliminary data.</text>
</comment>
<proteinExistence type="predicted"/>
<evidence type="ECO:0000313" key="3">
    <source>
        <dbReference type="Proteomes" id="UP000648187"/>
    </source>
</evidence>
<keyword evidence="3" id="KW-1185">Reference proteome</keyword>
<feature type="compositionally biased region" description="Basic and acidic residues" evidence="1">
    <location>
        <begin position="1500"/>
        <end position="1513"/>
    </location>
</feature>
<gene>
    <name evidence="2" type="ORF">HW555_011164</name>
</gene>